<reference evidence="19" key="1">
    <citation type="submission" date="2021-01" db="EMBL/GenBank/DDBJ databases">
        <title>Whole genome shotgun sequence of Spirilliplanes yamanashiensis NBRC 15828.</title>
        <authorList>
            <person name="Komaki H."/>
            <person name="Tamura T."/>
        </authorList>
    </citation>
    <scope>NUCLEOTIDE SEQUENCE</scope>
    <source>
        <strain evidence="19">NBRC 15828</strain>
    </source>
</reference>
<evidence type="ECO:0000313" key="20">
    <source>
        <dbReference type="Proteomes" id="UP000652013"/>
    </source>
</evidence>
<proteinExistence type="inferred from homology"/>
<evidence type="ECO:0000256" key="12">
    <source>
        <dbReference type="ARBA" id="ARBA00034617"/>
    </source>
</evidence>
<dbReference type="GO" id="GO:0004527">
    <property type="term" value="F:exonuclease activity"/>
    <property type="evidence" value="ECO:0007669"/>
    <property type="project" value="UniProtKB-KW"/>
</dbReference>
<keyword evidence="8 15" id="KW-0067">ATP-binding</keyword>
<keyword evidence="4" id="KW-0227">DNA damage</keyword>
<dbReference type="InterPro" id="IPR013986">
    <property type="entry name" value="DExx_box_DNA_helicase_dom_sf"/>
</dbReference>
<dbReference type="GO" id="GO:0033202">
    <property type="term" value="C:DNA helicase complex"/>
    <property type="evidence" value="ECO:0007669"/>
    <property type="project" value="TreeGrafter"/>
</dbReference>
<dbReference type="InterPro" id="IPR011604">
    <property type="entry name" value="PDDEXK-like_dom_sf"/>
</dbReference>
<dbReference type="GO" id="GO:0043138">
    <property type="term" value="F:3'-5' DNA helicase activity"/>
    <property type="evidence" value="ECO:0007669"/>
    <property type="project" value="UniProtKB-EC"/>
</dbReference>
<dbReference type="SUPFAM" id="SSF52980">
    <property type="entry name" value="Restriction endonuclease-like"/>
    <property type="match status" value="1"/>
</dbReference>
<keyword evidence="5 15" id="KW-0378">Hydrolase</keyword>
<keyword evidence="6 15" id="KW-0347">Helicase</keyword>
<dbReference type="PROSITE" id="PS51217">
    <property type="entry name" value="UVRD_HELICASE_CTER"/>
    <property type="match status" value="1"/>
</dbReference>
<evidence type="ECO:0000256" key="7">
    <source>
        <dbReference type="ARBA" id="ARBA00022839"/>
    </source>
</evidence>
<evidence type="ECO:0000256" key="1">
    <source>
        <dbReference type="ARBA" id="ARBA00009922"/>
    </source>
</evidence>
<evidence type="ECO:0000256" key="13">
    <source>
        <dbReference type="ARBA" id="ARBA00034808"/>
    </source>
</evidence>
<dbReference type="GO" id="GO:0005524">
    <property type="term" value="F:ATP binding"/>
    <property type="evidence" value="ECO:0007669"/>
    <property type="project" value="UniProtKB-UniRule"/>
</dbReference>
<evidence type="ECO:0000256" key="15">
    <source>
        <dbReference type="PROSITE-ProRule" id="PRU00560"/>
    </source>
</evidence>
<organism evidence="19 20">
    <name type="scientific">Spirilliplanes yamanashiensis</name>
    <dbReference type="NCBI Taxonomy" id="42233"/>
    <lineage>
        <taxon>Bacteria</taxon>
        <taxon>Bacillati</taxon>
        <taxon>Actinomycetota</taxon>
        <taxon>Actinomycetes</taxon>
        <taxon>Micromonosporales</taxon>
        <taxon>Micromonosporaceae</taxon>
        <taxon>Spirilliplanes</taxon>
    </lineage>
</organism>
<evidence type="ECO:0000256" key="11">
    <source>
        <dbReference type="ARBA" id="ARBA00023235"/>
    </source>
</evidence>
<keyword evidence="20" id="KW-1185">Reference proteome</keyword>
<dbReference type="InterPro" id="IPR014016">
    <property type="entry name" value="UvrD-like_ATP-bd"/>
</dbReference>
<comment type="similarity">
    <text evidence="1">Belongs to the helicase family. UvrD subfamily.</text>
</comment>
<feature type="domain" description="UvrD-like helicase C-terminal" evidence="18">
    <location>
        <begin position="360"/>
        <end position="678"/>
    </location>
</feature>
<evidence type="ECO:0000313" key="19">
    <source>
        <dbReference type="EMBL" id="GIJ00990.1"/>
    </source>
</evidence>
<evidence type="ECO:0000256" key="4">
    <source>
        <dbReference type="ARBA" id="ARBA00022763"/>
    </source>
</evidence>
<evidence type="ECO:0000256" key="5">
    <source>
        <dbReference type="ARBA" id="ARBA00022801"/>
    </source>
</evidence>
<evidence type="ECO:0000256" key="8">
    <source>
        <dbReference type="ARBA" id="ARBA00022840"/>
    </source>
</evidence>
<evidence type="ECO:0000259" key="17">
    <source>
        <dbReference type="PROSITE" id="PS51198"/>
    </source>
</evidence>
<gene>
    <name evidence="19" type="ORF">Sya03_03420</name>
</gene>
<dbReference type="RefSeq" id="WP_203936327.1">
    <property type="nucleotide sequence ID" value="NZ_BAAAGJ010000005.1"/>
</dbReference>
<dbReference type="InterPro" id="IPR000212">
    <property type="entry name" value="DNA_helicase_UvrD/REP"/>
</dbReference>
<dbReference type="InterPro" id="IPR027417">
    <property type="entry name" value="P-loop_NTPase"/>
</dbReference>
<comment type="caution">
    <text evidence="19">The sequence shown here is derived from an EMBL/GenBank/DDBJ whole genome shotgun (WGS) entry which is preliminary data.</text>
</comment>
<evidence type="ECO:0000256" key="2">
    <source>
        <dbReference type="ARBA" id="ARBA00022722"/>
    </source>
</evidence>
<dbReference type="EMBL" id="BOOY01000002">
    <property type="protein sequence ID" value="GIJ00990.1"/>
    <property type="molecule type" value="Genomic_DNA"/>
</dbReference>
<dbReference type="AlphaFoldDB" id="A0A8J4DH99"/>
<protein>
    <recommendedName>
        <fullName evidence="13">DNA 3'-5' helicase</fullName>
        <ecNumber evidence="13">5.6.2.4</ecNumber>
    </recommendedName>
</protein>
<dbReference type="Pfam" id="PF00580">
    <property type="entry name" value="UvrD-helicase"/>
    <property type="match status" value="1"/>
</dbReference>
<dbReference type="InterPro" id="IPR011335">
    <property type="entry name" value="Restrct_endonuc-II-like"/>
</dbReference>
<feature type="domain" description="UvrD-like helicase ATP-binding" evidence="17">
    <location>
        <begin position="36"/>
        <end position="359"/>
    </location>
</feature>
<dbReference type="GO" id="GO:0005829">
    <property type="term" value="C:cytosol"/>
    <property type="evidence" value="ECO:0007669"/>
    <property type="project" value="TreeGrafter"/>
</dbReference>
<dbReference type="PANTHER" id="PTHR11070">
    <property type="entry name" value="UVRD / RECB / PCRA DNA HELICASE FAMILY MEMBER"/>
    <property type="match status" value="1"/>
</dbReference>
<keyword evidence="9" id="KW-0238">DNA-binding</keyword>
<dbReference type="GO" id="GO:0000725">
    <property type="term" value="P:recombinational repair"/>
    <property type="evidence" value="ECO:0007669"/>
    <property type="project" value="TreeGrafter"/>
</dbReference>
<keyword evidence="10" id="KW-0234">DNA repair</keyword>
<comment type="catalytic activity">
    <reaction evidence="12">
        <text>Couples ATP hydrolysis with the unwinding of duplex DNA by translocating in the 3'-5' direction.</text>
        <dbReference type="EC" id="5.6.2.4"/>
    </reaction>
</comment>
<accession>A0A8J4DH99</accession>
<dbReference type="Gene3D" id="3.90.320.10">
    <property type="match status" value="1"/>
</dbReference>
<dbReference type="Gene3D" id="1.10.486.10">
    <property type="entry name" value="PCRA, domain 4"/>
    <property type="match status" value="1"/>
</dbReference>
<dbReference type="Pfam" id="PF13361">
    <property type="entry name" value="UvrD_C"/>
    <property type="match status" value="2"/>
</dbReference>
<keyword evidence="7" id="KW-0269">Exonuclease</keyword>
<name>A0A8J4DH99_9ACTN</name>
<dbReference type="Proteomes" id="UP000652013">
    <property type="component" value="Unassembled WGS sequence"/>
</dbReference>
<evidence type="ECO:0000256" key="9">
    <source>
        <dbReference type="ARBA" id="ARBA00023125"/>
    </source>
</evidence>
<feature type="region of interest" description="Disordered" evidence="16">
    <location>
        <begin position="1"/>
        <end position="24"/>
    </location>
</feature>
<comment type="catalytic activity">
    <reaction evidence="14">
        <text>ATP + H2O = ADP + phosphate + H(+)</text>
        <dbReference type="Rhea" id="RHEA:13065"/>
        <dbReference type="ChEBI" id="CHEBI:15377"/>
        <dbReference type="ChEBI" id="CHEBI:15378"/>
        <dbReference type="ChEBI" id="CHEBI:30616"/>
        <dbReference type="ChEBI" id="CHEBI:43474"/>
        <dbReference type="ChEBI" id="CHEBI:456216"/>
        <dbReference type="EC" id="5.6.2.4"/>
    </reaction>
</comment>
<keyword evidence="2" id="KW-0540">Nuclease</keyword>
<evidence type="ECO:0000256" key="6">
    <source>
        <dbReference type="ARBA" id="ARBA00022806"/>
    </source>
</evidence>
<feature type="binding site" evidence="15">
    <location>
        <begin position="57"/>
        <end position="64"/>
    </location>
    <ligand>
        <name>ATP</name>
        <dbReference type="ChEBI" id="CHEBI:30616"/>
    </ligand>
</feature>
<evidence type="ECO:0000259" key="18">
    <source>
        <dbReference type="PROSITE" id="PS51217"/>
    </source>
</evidence>
<dbReference type="InterPro" id="IPR014017">
    <property type="entry name" value="DNA_helicase_UvrD-like_C"/>
</dbReference>
<keyword evidence="11" id="KW-0413">Isomerase</keyword>
<evidence type="ECO:0000256" key="14">
    <source>
        <dbReference type="ARBA" id="ARBA00048988"/>
    </source>
</evidence>
<keyword evidence="3 15" id="KW-0547">Nucleotide-binding</keyword>
<dbReference type="CDD" id="cd17932">
    <property type="entry name" value="DEXQc_UvrD"/>
    <property type="match status" value="1"/>
</dbReference>
<dbReference type="Pfam" id="PF12705">
    <property type="entry name" value="PDDEXK_1"/>
    <property type="match status" value="1"/>
</dbReference>
<sequence length="1088" mass="116635">MTQQSLFATNAPAPRRRPDSGPRYTPVELARLLRLHAPTHEQAQIVAAPVEPLLVVAGAGSGKTETMAARVVWLVANGYARPDEILGLTFTRKAAGELAHRVRTRLGQLVRRLGRDDAFAGEPTIATYHSFAARIVTEHGLRAGFEPSARLLTEAARWQIVDSLVRSYTGDMSGLNRAPSTVTDDVLALSAELSEHLVTPDELASWTGRFFADVQERPGKAYADVKQVLARQQGRLALLPLVRAYAERKLTLEAMDFGDQLARAAVVARDHPEVGAIERARFRVVLLDEYQDTSHAQVVLLRALFGDGHPVTAVGDPCQSIYGWRGASAGTLDRFPAEFTAAGGREAWTLTLTRSWRNRPEILGVANAMSAPLRAAGATVAELVPATSVAEPVGGATVRCALLPTYADEAEWIADRMLTAWRLAAGLPEAAPTEIPVERRPTSAVLVRLRSQIPAIEEALRARGVPVEVVGLGGLLDTPEVRDVVCTLRVLADPTDGASLLRLLTGARWRIGPRDLVALHRRSRAIAAARSTEEPEAVGDTLDDATLVEALADLGPAQLFSAEGYARLQAYGVELGHLRRRLDQSLPDLIADIERTIGLDVEVAVRAAAGGDAGLARGHLDALGDVAARYAADTDGGTLAGFLAFLTAAEEEERGLAPGQVDVVEGAVQLLTAHAAKGLEWDVVAVAGLTKDVWPGPSRASDHYLGGLGVLPFPLRGDAAGLPAFDLSAAEDQKDVAGALAAFGRAWREHDEREERRLAYVAVTRPRRLLLCSGFWWGDGVKRARGPSVFLDEIHERCRLGDGTVDVWTPEPAGDADNPGAAVVATAEWPGDPLGARRPAVAAAADLVRRFLREPPDDAASEWTREVDLLLAERDVRAHRDGPVEVTLPGHLSVSQLVVLRRDPEALARALRRPMPSAPNPYARRGTAFHAWLEQRFGAVRLLDVDELPGAADADAAGDDELTELQERWLASEWAGRTPVEVEVPFATAAGGVVLRGRMDAVFAEPGGRYDVIDWKTGRPPAPAEAAAAAVQLAAYRLAWSALAGVPVEHVRAGFHYVREGVTVRPADLLDADGLAALIGAVPEVPRT</sequence>
<dbReference type="Gene3D" id="3.40.50.300">
    <property type="entry name" value="P-loop containing nucleotide triphosphate hydrolases"/>
    <property type="match status" value="3"/>
</dbReference>
<evidence type="ECO:0000256" key="10">
    <source>
        <dbReference type="ARBA" id="ARBA00023204"/>
    </source>
</evidence>
<evidence type="ECO:0000256" key="3">
    <source>
        <dbReference type="ARBA" id="ARBA00022741"/>
    </source>
</evidence>
<dbReference type="Gene3D" id="1.10.10.160">
    <property type="match status" value="1"/>
</dbReference>
<dbReference type="EC" id="5.6.2.4" evidence="13"/>
<dbReference type="PROSITE" id="PS51198">
    <property type="entry name" value="UVRD_HELICASE_ATP_BIND"/>
    <property type="match status" value="1"/>
</dbReference>
<dbReference type="GO" id="GO:0003677">
    <property type="term" value="F:DNA binding"/>
    <property type="evidence" value="ECO:0007669"/>
    <property type="project" value="UniProtKB-KW"/>
</dbReference>
<dbReference type="PANTHER" id="PTHR11070:SF55">
    <property type="entry name" value="DNA 3'-5' HELICASE"/>
    <property type="match status" value="1"/>
</dbReference>
<dbReference type="InterPro" id="IPR038726">
    <property type="entry name" value="PDDEXK_AddAB-type"/>
</dbReference>
<evidence type="ECO:0000256" key="16">
    <source>
        <dbReference type="SAM" id="MobiDB-lite"/>
    </source>
</evidence>
<dbReference type="SUPFAM" id="SSF52540">
    <property type="entry name" value="P-loop containing nucleoside triphosphate hydrolases"/>
    <property type="match status" value="1"/>
</dbReference>